<accession>A0AAD7L6L0</accession>
<gene>
    <name evidence="2" type="ORF">O6P43_024353</name>
</gene>
<proteinExistence type="inferred from homology"/>
<dbReference type="GO" id="GO:0005524">
    <property type="term" value="F:ATP binding"/>
    <property type="evidence" value="ECO:0007669"/>
    <property type="project" value="InterPro"/>
</dbReference>
<dbReference type="SUPFAM" id="SSF52374">
    <property type="entry name" value="Nucleotidylyl transferase"/>
    <property type="match status" value="1"/>
</dbReference>
<evidence type="ECO:0000313" key="3">
    <source>
        <dbReference type="Proteomes" id="UP001163823"/>
    </source>
</evidence>
<dbReference type="KEGG" id="qsa:O6P43_024353"/>
<organism evidence="2 3">
    <name type="scientific">Quillaja saponaria</name>
    <name type="common">Soap bark tree</name>
    <dbReference type="NCBI Taxonomy" id="32244"/>
    <lineage>
        <taxon>Eukaryota</taxon>
        <taxon>Viridiplantae</taxon>
        <taxon>Streptophyta</taxon>
        <taxon>Embryophyta</taxon>
        <taxon>Tracheophyta</taxon>
        <taxon>Spermatophyta</taxon>
        <taxon>Magnoliopsida</taxon>
        <taxon>eudicotyledons</taxon>
        <taxon>Gunneridae</taxon>
        <taxon>Pentapetalae</taxon>
        <taxon>rosids</taxon>
        <taxon>fabids</taxon>
        <taxon>Fabales</taxon>
        <taxon>Quillajaceae</taxon>
        <taxon>Quillaja</taxon>
    </lineage>
</organism>
<dbReference type="GO" id="GO:0004823">
    <property type="term" value="F:leucine-tRNA ligase activity"/>
    <property type="evidence" value="ECO:0007669"/>
    <property type="project" value="InterPro"/>
</dbReference>
<comment type="similarity">
    <text evidence="1">Belongs to the class-I aminoacyl-tRNA synthetase family.</text>
</comment>
<dbReference type="GO" id="GO:0006429">
    <property type="term" value="P:leucyl-tRNA aminoacylation"/>
    <property type="evidence" value="ECO:0007669"/>
    <property type="project" value="InterPro"/>
</dbReference>
<comment type="caution">
    <text evidence="2">The sequence shown here is derived from an EMBL/GenBank/DDBJ whole genome shotgun (WGS) entry which is preliminary data.</text>
</comment>
<evidence type="ECO:0000256" key="1">
    <source>
        <dbReference type="ARBA" id="ARBA00005594"/>
    </source>
</evidence>
<dbReference type="InterPro" id="IPR014729">
    <property type="entry name" value="Rossmann-like_a/b/a_fold"/>
</dbReference>
<dbReference type="Proteomes" id="UP001163823">
    <property type="component" value="Chromosome 10"/>
</dbReference>
<dbReference type="Gene3D" id="3.40.50.620">
    <property type="entry name" value="HUPs"/>
    <property type="match status" value="1"/>
</dbReference>
<keyword evidence="2" id="KW-0436">Ligase</keyword>
<dbReference type="InterPro" id="IPR004493">
    <property type="entry name" value="Leu-tRNA-synth_Ia_arc/euk"/>
</dbReference>
<dbReference type="PANTHER" id="PTHR45794:SF1">
    <property type="entry name" value="LEUCINE--TRNA LIGASE, CYTOPLASMIC"/>
    <property type="match status" value="1"/>
</dbReference>
<sequence>MHGDLSPPFTVRLSFSLSLSYLLSCRQISEMTTEGEKSFARRDRLREIEVKVQEWWEEKDVFRAESCEKSPAPGEKFFGNSPFPYMNGYLHLGLAFSASHFQV</sequence>
<protein>
    <submittedName>
        <fullName evidence="2">Leucine--tRNA ligase cytoplasmic</fullName>
    </submittedName>
</protein>
<dbReference type="AlphaFoldDB" id="A0AAD7L6L0"/>
<keyword evidence="3" id="KW-1185">Reference proteome</keyword>
<dbReference type="PANTHER" id="PTHR45794">
    <property type="entry name" value="LEUCYL-TRNA SYNTHETASE"/>
    <property type="match status" value="1"/>
</dbReference>
<evidence type="ECO:0000313" key="2">
    <source>
        <dbReference type="EMBL" id="KAJ7952520.1"/>
    </source>
</evidence>
<dbReference type="EMBL" id="JARAOO010000010">
    <property type="protein sequence ID" value="KAJ7952520.1"/>
    <property type="molecule type" value="Genomic_DNA"/>
</dbReference>
<reference evidence="2" key="1">
    <citation type="journal article" date="2023" name="Science">
        <title>Elucidation of the pathway for biosynthesis of saponin adjuvants from the soapbark tree.</title>
        <authorList>
            <person name="Reed J."/>
            <person name="Orme A."/>
            <person name="El-Demerdash A."/>
            <person name="Owen C."/>
            <person name="Martin L.B.B."/>
            <person name="Misra R.C."/>
            <person name="Kikuchi S."/>
            <person name="Rejzek M."/>
            <person name="Martin A.C."/>
            <person name="Harkess A."/>
            <person name="Leebens-Mack J."/>
            <person name="Louveau T."/>
            <person name="Stephenson M.J."/>
            <person name="Osbourn A."/>
        </authorList>
    </citation>
    <scope>NUCLEOTIDE SEQUENCE</scope>
    <source>
        <strain evidence="2">S10</strain>
    </source>
</reference>
<name>A0AAD7L6L0_QUISA</name>